<dbReference type="STRING" id="243090.RB651"/>
<feature type="transmembrane region" description="Helical" evidence="1">
    <location>
        <begin position="59"/>
        <end position="79"/>
    </location>
</feature>
<reference evidence="2 3" key="1">
    <citation type="journal article" date="2003" name="Proc. Natl. Acad. Sci. U.S.A.">
        <title>Complete genome sequence of the marine planctomycete Pirellula sp. strain 1.</title>
        <authorList>
            <person name="Gloeckner F.O."/>
            <person name="Kube M."/>
            <person name="Bauer M."/>
            <person name="Teeling H."/>
            <person name="Lombardot T."/>
            <person name="Ludwig W."/>
            <person name="Gade D."/>
            <person name="Beck A."/>
            <person name="Borzym K."/>
            <person name="Heitmann K."/>
            <person name="Rabus R."/>
            <person name="Schlesner H."/>
            <person name="Amann R."/>
            <person name="Reinhardt R."/>
        </authorList>
    </citation>
    <scope>NUCLEOTIDE SEQUENCE [LARGE SCALE GENOMIC DNA]</scope>
    <source>
        <strain evidence="3">DSM 10527 / NCIMB 13988 / SH1</strain>
    </source>
</reference>
<name>Q7UYF7_RHOBA</name>
<dbReference type="OrthoDB" id="286923at2"/>
<feature type="transmembrane region" description="Helical" evidence="1">
    <location>
        <begin position="134"/>
        <end position="160"/>
    </location>
</feature>
<proteinExistence type="predicted"/>
<dbReference type="Proteomes" id="UP000001025">
    <property type="component" value="Chromosome"/>
</dbReference>
<sequence>MPATTDRCLGAFFMSHDPFDQPAVHPNSSPTSASTAYSAGMGIDGQAADLIETGVWKKVLIGAVVTPVVVGGMTRRFMVRNADKQYDLDPIAIGLLLVLSSVVGGLLGALLAWKDRVEYRRANNLPISFPSKLLFGYGIISLVLVWVPIAIFATLLVLVLTL</sequence>
<protein>
    <recommendedName>
        <fullName evidence="4">Transmembrane protein</fullName>
    </recommendedName>
</protein>
<evidence type="ECO:0000256" key="1">
    <source>
        <dbReference type="SAM" id="Phobius"/>
    </source>
</evidence>
<dbReference type="EMBL" id="BX294134">
    <property type="protein sequence ID" value="CAD71685.1"/>
    <property type="molecule type" value="Genomic_DNA"/>
</dbReference>
<keyword evidence="1" id="KW-1133">Transmembrane helix</keyword>
<dbReference type="AlphaFoldDB" id="Q7UYF7"/>
<keyword evidence="3" id="KW-1185">Reference proteome</keyword>
<gene>
    <name evidence="2" type="ordered locus">RB651</name>
</gene>
<organism evidence="2 3">
    <name type="scientific">Rhodopirellula baltica (strain DSM 10527 / NCIMB 13988 / SH1)</name>
    <dbReference type="NCBI Taxonomy" id="243090"/>
    <lineage>
        <taxon>Bacteria</taxon>
        <taxon>Pseudomonadati</taxon>
        <taxon>Planctomycetota</taxon>
        <taxon>Planctomycetia</taxon>
        <taxon>Pirellulales</taxon>
        <taxon>Pirellulaceae</taxon>
        <taxon>Rhodopirellula</taxon>
    </lineage>
</organism>
<accession>Q7UYF7</accession>
<dbReference type="InParanoid" id="Q7UYF7"/>
<evidence type="ECO:0008006" key="4">
    <source>
        <dbReference type="Google" id="ProtNLM"/>
    </source>
</evidence>
<keyword evidence="1" id="KW-0472">Membrane</keyword>
<feature type="transmembrane region" description="Helical" evidence="1">
    <location>
        <begin position="91"/>
        <end position="113"/>
    </location>
</feature>
<evidence type="ECO:0000313" key="2">
    <source>
        <dbReference type="EMBL" id="CAD71685.1"/>
    </source>
</evidence>
<dbReference type="PATRIC" id="fig|243090.15.peg.315"/>
<evidence type="ECO:0000313" key="3">
    <source>
        <dbReference type="Proteomes" id="UP000001025"/>
    </source>
</evidence>
<keyword evidence="1" id="KW-0812">Transmembrane</keyword>
<dbReference type="HOGENOM" id="CLU_1634050_0_0_0"/>
<dbReference type="EnsemblBacteria" id="CAD71685">
    <property type="protein sequence ID" value="CAD71685"/>
    <property type="gene ID" value="RB651"/>
</dbReference>
<dbReference type="KEGG" id="rba:RB651"/>